<dbReference type="GO" id="GO:0004825">
    <property type="term" value="F:methionine-tRNA ligase activity"/>
    <property type="evidence" value="ECO:0007669"/>
    <property type="project" value="UniProtKB-EC"/>
</dbReference>
<comment type="function">
    <text evidence="1 11">Is required not only for elongation of protein synthesis but also for the initiation of all mRNA translation through initiator tRNA(fMet) aminoacylation.</text>
</comment>
<evidence type="ECO:0000313" key="14">
    <source>
        <dbReference type="EMBL" id="MCL1631513.1"/>
    </source>
</evidence>
<evidence type="ECO:0000256" key="7">
    <source>
        <dbReference type="ARBA" id="ARBA00022840"/>
    </source>
</evidence>
<dbReference type="EMBL" id="JAMAST010000004">
    <property type="protein sequence ID" value="MCL1631513.1"/>
    <property type="molecule type" value="Genomic_DNA"/>
</dbReference>
<name>A0ABT0MAA3_9BACL</name>
<protein>
    <recommendedName>
        <fullName evidence="11">Methionine--tRNA ligase</fullName>
        <ecNumber evidence="11">6.1.1.10</ecNumber>
    </recommendedName>
    <alternativeName>
        <fullName evidence="11">Methionyl-tRNA synthetase</fullName>
        <shortName evidence="11">MetRS</shortName>
    </alternativeName>
</protein>
<keyword evidence="4 11" id="KW-0963">Cytoplasm</keyword>
<gene>
    <name evidence="11 14" type="primary">metG</name>
    <name evidence="14" type="ORF">M3N64_06060</name>
</gene>
<keyword evidence="6 11" id="KW-0547">Nucleotide-binding</keyword>
<dbReference type="HAMAP" id="MF_00098">
    <property type="entry name" value="Met_tRNA_synth_type1"/>
    <property type="match status" value="1"/>
</dbReference>
<dbReference type="PANTHER" id="PTHR45765:SF1">
    <property type="entry name" value="METHIONINE--TRNA LIGASE, CYTOPLASMIC"/>
    <property type="match status" value="1"/>
</dbReference>
<evidence type="ECO:0000259" key="13">
    <source>
        <dbReference type="Pfam" id="PF19303"/>
    </source>
</evidence>
<evidence type="ECO:0000256" key="10">
    <source>
        <dbReference type="ARBA" id="ARBA00047364"/>
    </source>
</evidence>
<dbReference type="RefSeq" id="WP_249099633.1">
    <property type="nucleotide sequence ID" value="NZ_JAMAST010000004.1"/>
</dbReference>
<dbReference type="CDD" id="cd00814">
    <property type="entry name" value="MetRS_core"/>
    <property type="match status" value="1"/>
</dbReference>
<dbReference type="PROSITE" id="PS00178">
    <property type="entry name" value="AA_TRNA_LIGASE_I"/>
    <property type="match status" value="1"/>
</dbReference>
<evidence type="ECO:0000256" key="2">
    <source>
        <dbReference type="ARBA" id="ARBA00004496"/>
    </source>
</evidence>
<keyword evidence="7 11" id="KW-0067">ATP-binding</keyword>
<comment type="subunit">
    <text evidence="11">Monomer.</text>
</comment>
<evidence type="ECO:0000256" key="4">
    <source>
        <dbReference type="ARBA" id="ARBA00022490"/>
    </source>
</evidence>
<dbReference type="SUPFAM" id="SSF47323">
    <property type="entry name" value="Anticodon-binding domain of a subclass of class I aminoacyl-tRNA synthetases"/>
    <property type="match status" value="1"/>
</dbReference>
<organism evidence="14 15">
    <name type="scientific">Sporolactobacillus mangiferae</name>
    <dbReference type="NCBI Taxonomy" id="2940498"/>
    <lineage>
        <taxon>Bacteria</taxon>
        <taxon>Bacillati</taxon>
        <taxon>Bacillota</taxon>
        <taxon>Bacilli</taxon>
        <taxon>Bacillales</taxon>
        <taxon>Sporolactobacillaceae</taxon>
        <taxon>Sporolactobacillus</taxon>
    </lineage>
</organism>
<dbReference type="NCBIfam" id="TIGR00398">
    <property type="entry name" value="metG"/>
    <property type="match status" value="1"/>
</dbReference>
<evidence type="ECO:0000256" key="3">
    <source>
        <dbReference type="ARBA" id="ARBA00008258"/>
    </source>
</evidence>
<dbReference type="InterPro" id="IPR041872">
    <property type="entry name" value="Anticodon_Met"/>
</dbReference>
<dbReference type="CDD" id="cd07957">
    <property type="entry name" value="Anticodon_Ia_Met"/>
    <property type="match status" value="1"/>
</dbReference>
<sequence>MAVLIAGAWPYANGDLHLGHLSSLIPGDCLARYFRQKGEKVLYVSGSDCNGTPITIRAKQEGVTPKTIADRYHDSFQRCFEKLGFTYDCYTRTDTPLHHEVVQNIFKTLYDNGYIYHKKTKQMYCNHCAQFLPDRYVEGICPHCGAFARGDQCDACSSILDPVDLLEPTCKLCGHTPELREVEHLYFALSRFQPQLEQLYQRAKKNHDWRENALNLTRRYLDEGLQDRAVTRDLPIGVTVPIKGFEDKKVYVWIEAVSGYYSASVRWAKKHGRDISEFWRDDTVSYYVQGKDNVPFHTIIWPAILLGIGKEVLPTHLVSNEYVTLERKKLSTSRNWAVWAPYILDHYDPDSIRYFLVINAPETHDADFSWKAFIESHNGELLGAYGNFVNRTLKFIEKLSDFNGDTSQVDPEILQTTQELYHKVGQMIEAAHLKAALAEIFTWIRRLNKYFDEQKPWQSISTDPEEAYATLNTCLFSIANLAQLLAPFLPLSSRKIGDALHLGAFIWTPIHCPGKLPEHLEPLFARIDPEQIQVERERLAKNANVE</sequence>
<feature type="short sequence motif" description="'HIGH' region" evidence="11">
    <location>
        <begin position="10"/>
        <end position="20"/>
    </location>
</feature>
<dbReference type="Gene3D" id="3.40.50.620">
    <property type="entry name" value="HUPs"/>
    <property type="match status" value="1"/>
</dbReference>
<evidence type="ECO:0000256" key="1">
    <source>
        <dbReference type="ARBA" id="ARBA00003314"/>
    </source>
</evidence>
<dbReference type="SUPFAM" id="SSF52374">
    <property type="entry name" value="Nucleotidylyl transferase"/>
    <property type="match status" value="1"/>
</dbReference>
<dbReference type="PRINTS" id="PR01041">
    <property type="entry name" value="TRNASYNTHMET"/>
</dbReference>
<evidence type="ECO:0000313" key="15">
    <source>
        <dbReference type="Proteomes" id="UP001203004"/>
    </source>
</evidence>
<feature type="binding site" evidence="11">
    <location>
        <position position="156"/>
    </location>
    <ligand>
        <name>Zn(2+)</name>
        <dbReference type="ChEBI" id="CHEBI:29105"/>
    </ligand>
</feature>
<keyword evidence="8 11" id="KW-0648">Protein biosynthesis</keyword>
<dbReference type="InterPro" id="IPR001412">
    <property type="entry name" value="aa-tRNA-synth_I_CS"/>
</dbReference>
<dbReference type="EC" id="6.1.1.10" evidence="11"/>
<dbReference type="InterPro" id="IPR009080">
    <property type="entry name" value="tRNAsynth_Ia_anticodon-bd"/>
</dbReference>
<evidence type="ECO:0000256" key="5">
    <source>
        <dbReference type="ARBA" id="ARBA00022598"/>
    </source>
</evidence>
<dbReference type="InterPro" id="IPR023458">
    <property type="entry name" value="Met-tRNA_ligase_1"/>
</dbReference>
<feature type="domain" description="Methionyl-tRNA synthetase anticodon-binding" evidence="13">
    <location>
        <begin position="406"/>
        <end position="508"/>
    </location>
</feature>
<feature type="binding site" evidence="11">
    <location>
        <position position="144"/>
    </location>
    <ligand>
        <name>Zn(2+)</name>
        <dbReference type="ChEBI" id="CHEBI:29105"/>
    </ligand>
</feature>
<dbReference type="Gene3D" id="1.10.730.10">
    <property type="entry name" value="Isoleucyl-tRNA Synthetase, Domain 1"/>
    <property type="match status" value="1"/>
</dbReference>
<comment type="caution">
    <text evidence="14">The sequence shown here is derived from an EMBL/GenBank/DDBJ whole genome shotgun (WGS) entry which is preliminary data.</text>
</comment>
<keyword evidence="15" id="KW-1185">Reference proteome</keyword>
<evidence type="ECO:0000256" key="6">
    <source>
        <dbReference type="ARBA" id="ARBA00022741"/>
    </source>
</evidence>
<feature type="binding site" evidence="11">
    <location>
        <position position="332"/>
    </location>
    <ligand>
        <name>ATP</name>
        <dbReference type="ChEBI" id="CHEBI:30616"/>
    </ligand>
</feature>
<dbReference type="PANTHER" id="PTHR45765">
    <property type="entry name" value="METHIONINE--TRNA LIGASE"/>
    <property type="match status" value="1"/>
</dbReference>
<dbReference type="InterPro" id="IPR029038">
    <property type="entry name" value="MetRS_Zn"/>
</dbReference>
<proteinExistence type="inferred from homology"/>
<evidence type="ECO:0000256" key="8">
    <source>
        <dbReference type="ARBA" id="ARBA00022917"/>
    </source>
</evidence>
<keyword evidence="5 11" id="KW-0436">Ligase</keyword>
<keyword evidence="11" id="KW-0479">Metal-binding</keyword>
<dbReference type="Gene3D" id="2.20.28.20">
    <property type="entry name" value="Methionyl-tRNA synthetase, Zn-domain"/>
    <property type="match status" value="1"/>
</dbReference>
<keyword evidence="11" id="KW-0862">Zinc</keyword>
<dbReference type="Proteomes" id="UP001203004">
    <property type="component" value="Unassembled WGS sequence"/>
</dbReference>
<comment type="cofactor">
    <cofactor evidence="11">
        <name>Zn(2+)</name>
        <dbReference type="ChEBI" id="CHEBI:29105"/>
    </cofactor>
    <text evidence="11">Binds 1 zinc ion per subunit.</text>
</comment>
<feature type="binding site" evidence="11">
    <location>
        <position position="153"/>
    </location>
    <ligand>
        <name>Zn(2+)</name>
        <dbReference type="ChEBI" id="CHEBI:29105"/>
    </ligand>
</feature>
<keyword evidence="9 11" id="KW-0030">Aminoacyl-tRNA synthetase</keyword>
<dbReference type="InterPro" id="IPR014729">
    <property type="entry name" value="Rossmann-like_a/b/a_fold"/>
</dbReference>
<feature type="domain" description="Methionyl/Leucyl tRNA synthetase" evidence="12">
    <location>
        <begin position="3"/>
        <end position="393"/>
    </location>
</feature>
<dbReference type="InterPro" id="IPR033911">
    <property type="entry name" value="MetRS_core"/>
</dbReference>
<dbReference type="InterPro" id="IPR015413">
    <property type="entry name" value="Methionyl/Leucyl_tRNA_Synth"/>
</dbReference>
<comment type="subcellular location">
    <subcellularLocation>
        <location evidence="2 11">Cytoplasm</location>
    </subcellularLocation>
</comment>
<comment type="similarity">
    <text evidence="3 11">Belongs to the class-I aminoacyl-tRNA synthetase family. MetG type 1 subfamily.</text>
</comment>
<feature type="binding site" evidence="11">
    <location>
        <position position="141"/>
    </location>
    <ligand>
        <name>Zn(2+)</name>
        <dbReference type="ChEBI" id="CHEBI:29105"/>
    </ligand>
</feature>
<dbReference type="SUPFAM" id="SSF57770">
    <property type="entry name" value="Methionyl-tRNA synthetase (MetRS), Zn-domain"/>
    <property type="match status" value="1"/>
</dbReference>
<accession>A0ABT0MAA3</accession>
<reference evidence="14 15" key="1">
    <citation type="submission" date="2022-05" db="EMBL/GenBank/DDBJ databases">
        <title>Sporolactobacillus sp nov CPB3-1, isolated from tree bark (Mangifera indica L.).</title>
        <authorList>
            <person name="Phuengjayaem S."/>
            <person name="Tanasupawat S."/>
        </authorList>
    </citation>
    <scope>NUCLEOTIDE SEQUENCE [LARGE SCALE GENOMIC DNA]</scope>
    <source>
        <strain evidence="14 15">CPB3-1</strain>
    </source>
</reference>
<evidence type="ECO:0000256" key="11">
    <source>
        <dbReference type="HAMAP-Rule" id="MF_00098"/>
    </source>
</evidence>
<dbReference type="InterPro" id="IPR014758">
    <property type="entry name" value="Met-tRNA_synth"/>
</dbReference>
<evidence type="ECO:0000256" key="9">
    <source>
        <dbReference type="ARBA" id="ARBA00023146"/>
    </source>
</evidence>
<dbReference type="Pfam" id="PF19303">
    <property type="entry name" value="Anticodon_3"/>
    <property type="match status" value="1"/>
</dbReference>
<dbReference type="Pfam" id="PF09334">
    <property type="entry name" value="tRNA-synt_1g"/>
    <property type="match status" value="1"/>
</dbReference>
<comment type="catalytic activity">
    <reaction evidence="10 11">
        <text>tRNA(Met) + L-methionine + ATP = L-methionyl-tRNA(Met) + AMP + diphosphate</text>
        <dbReference type="Rhea" id="RHEA:13481"/>
        <dbReference type="Rhea" id="RHEA-COMP:9667"/>
        <dbReference type="Rhea" id="RHEA-COMP:9698"/>
        <dbReference type="ChEBI" id="CHEBI:30616"/>
        <dbReference type="ChEBI" id="CHEBI:33019"/>
        <dbReference type="ChEBI" id="CHEBI:57844"/>
        <dbReference type="ChEBI" id="CHEBI:78442"/>
        <dbReference type="ChEBI" id="CHEBI:78530"/>
        <dbReference type="ChEBI" id="CHEBI:456215"/>
        <dbReference type="EC" id="6.1.1.10"/>
    </reaction>
</comment>
<feature type="short sequence motif" description="'KMSKS' region" evidence="11">
    <location>
        <begin position="329"/>
        <end position="333"/>
    </location>
</feature>
<evidence type="ECO:0000259" key="12">
    <source>
        <dbReference type="Pfam" id="PF09334"/>
    </source>
</evidence>